<dbReference type="InterPro" id="IPR025857">
    <property type="entry name" value="MacB_PCD"/>
</dbReference>
<feature type="transmembrane region" description="Helical" evidence="1">
    <location>
        <begin position="296"/>
        <end position="317"/>
    </location>
</feature>
<comment type="caution">
    <text evidence="3">The sequence shown here is derived from an EMBL/GenBank/DDBJ whole genome shotgun (WGS) entry which is preliminary data.</text>
</comment>
<feature type="transmembrane region" description="Helical" evidence="1">
    <location>
        <begin position="7"/>
        <end position="28"/>
    </location>
</feature>
<dbReference type="RefSeq" id="WP_173679874.1">
    <property type="nucleotide sequence ID" value="NZ_JAAZWO010000051.1"/>
</dbReference>
<feature type="transmembrane region" description="Helical" evidence="1">
    <location>
        <begin position="401"/>
        <end position="424"/>
    </location>
</feature>
<organism evidence="3 4">
    <name type="scientific">Clostridium tetanomorphum</name>
    <dbReference type="NCBI Taxonomy" id="1553"/>
    <lineage>
        <taxon>Bacteria</taxon>
        <taxon>Bacillati</taxon>
        <taxon>Bacillota</taxon>
        <taxon>Clostridia</taxon>
        <taxon>Eubacteriales</taxon>
        <taxon>Clostridiaceae</taxon>
        <taxon>Clostridium</taxon>
    </lineage>
</organism>
<dbReference type="GO" id="GO:0005886">
    <property type="term" value="C:plasma membrane"/>
    <property type="evidence" value="ECO:0007669"/>
    <property type="project" value="TreeGrafter"/>
</dbReference>
<keyword evidence="4" id="KW-1185">Reference proteome</keyword>
<dbReference type="PANTHER" id="PTHR30572:SF4">
    <property type="entry name" value="ABC TRANSPORTER PERMEASE YTRF"/>
    <property type="match status" value="1"/>
</dbReference>
<evidence type="ECO:0000256" key="1">
    <source>
        <dbReference type="SAM" id="Phobius"/>
    </source>
</evidence>
<feature type="transmembrane region" description="Helical" evidence="1">
    <location>
        <begin position="246"/>
        <end position="266"/>
    </location>
</feature>
<reference evidence="3 4" key="1">
    <citation type="submission" date="2020-04" db="EMBL/GenBank/DDBJ databases">
        <title>Genomic insights into acetone-butanol-ethanol (ABE) fermentation by sequencing solventogenic clostridia strains.</title>
        <authorList>
            <person name="Brown S."/>
        </authorList>
    </citation>
    <scope>NUCLEOTIDE SEQUENCE [LARGE SCALE GENOMIC DNA]</scope>
    <source>
        <strain evidence="3 4">DJ011</strain>
    </source>
</reference>
<feature type="domain" description="MacB-like periplasmic core" evidence="2">
    <location>
        <begin position="7"/>
        <end position="193"/>
    </location>
</feature>
<proteinExistence type="predicted"/>
<keyword evidence="1" id="KW-0472">Membrane</keyword>
<dbReference type="PANTHER" id="PTHR30572">
    <property type="entry name" value="MEMBRANE COMPONENT OF TRANSPORTER-RELATED"/>
    <property type="match status" value="1"/>
</dbReference>
<keyword evidence="1" id="KW-0812">Transmembrane</keyword>
<accession>A0A923J2D0</accession>
<evidence type="ECO:0000313" key="3">
    <source>
        <dbReference type="EMBL" id="MBC2400137.1"/>
    </source>
</evidence>
<dbReference type="AlphaFoldDB" id="A0A923J2D0"/>
<feature type="transmembrane region" description="Helical" evidence="1">
    <location>
        <begin position="369"/>
        <end position="389"/>
    </location>
</feature>
<evidence type="ECO:0000313" key="4">
    <source>
        <dbReference type="Proteomes" id="UP000563151"/>
    </source>
</evidence>
<dbReference type="EMBL" id="JAAZWO010000051">
    <property type="protein sequence ID" value="MBC2400137.1"/>
    <property type="molecule type" value="Genomic_DNA"/>
</dbReference>
<dbReference type="InterPro" id="IPR050250">
    <property type="entry name" value="Macrolide_Exporter_MacB"/>
</dbReference>
<gene>
    <name evidence="3" type="ORF">HGG79_20630</name>
</gene>
<protein>
    <recommendedName>
        <fullName evidence="2">MacB-like periplasmic core domain-containing protein</fullName>
    </recommendedName>
</protein>
<dbReference type="Proteomes" id="UP000563151">
    <property type="component" value="Unassembled WGS sequence"/>
</dbReference>
<evidence type="ECO:0000259" key="2">
    <source>
        <dbReference type="Pfam" id="PF12704"/>
    </source>
</evidence>
<dbReference type="GO" id="GO:0022857">
    <property type="term" value="F:transmembrane transporter activity"/>
    <property type="evidence" value="ECO:0007669"/>
    <property type="project" value="TreeGrafter"/>
</dbReference>
<name>A0A923J2D0_CLOTT</name>
<sequence>MRNIKSVYIGIFICIFFIYFGIMFQSALVSRISNSMKLNDGNKVSVITNRSNTINHFTLSDIRFMKNKLKDEDIFAMSETKGKVYFEGRDIHSKILGVSSNFNKFYNINVSTGSFFTEGICKENEFCVVLEDKLARKLFGTENVVGLKVRIFHKDFKIIGVVKRDSTIIQNISNDGFDKVYIPIETLIKLDETRKISYLQFQNLNNDVQVKGKDRVIGLLNGIGKDEKQYKIIDYSKEEQLIKQKPLIMCFVLGFTCIWNFIKYLIKILVEVKKFFIANMEKDYLLDVVIKNKKCFLIYILKIVFGVLGIFIMWKLIRFNLYIPSNYIPDEFINISYYKDIFQDSIKANIESREYLIPFIELKFMKTNTLINILSIMVIFCSFILNTFVREFLNKSRDAILAVQCCGKCSVVALILIAIIFMTFKIQFGIDLKILFIIWSFLFMRVIVHAKNKYII</sequence>
<dbReference type="Pfam" id="PF12704">
    <property type="entry name" value="MacB_PCD"/>
    <property type="match status" value="1"/>
</dbReference>
<keyword evidence="1" id="KW-1133">Transmembrane helix</keyword>
<feature type="transmembrane region" description="Helical" evidence="1">
    <location>
        <begin position="430"/>
        <end position="448"/>
    </location>
</feature>